<feature type="compositionally biased region" description="Basic and acidic residues" evidence="1">
    <location>
        <begin position="162"/>
        <end position="177"/>
    </location>
</feature>
<proteinExistence type="predicted"/>
<evidence type="ECO:0008006" key="4">
    <source>
        <dbReference type="Google" id="ProtNLM"/>
    </source>
</evidence>
<feature type="compositionally biased region" description="Polar residues" evidence="1">
    <location>
        <begin position="192"/>
        <end position="212"/>
    </location>
</feature>
<gene>
    <name evidence="2" type="ORF">TKK_000618</name>
</gene>
<dbReference type="AlphaFoldDB" id="A0ABD2XQH1"/>
<protein>
    <recommendedName>
        <fullName evidence="4">CCHC-type domain-containing protein</fullName>
    </recommendedName>
</protein>
<dbReference type="EMBL" id="JBJJXI010000011">
    <property type="protein sequence ID" value="KAL3407364.1"/>
    <property type="molecule type" value="Genomic_DNA"/>
</dbReference>
<organism evidence="2 3">
    <name type="scientific">Trichogramma kaykai</name>
    <dbReference type="NCBI Taxonomy" id="54128"/>
    <lineage>
        <taxon>Eukaryota</taxon>
        <taxon>Metazoa</taxon>
        <taxon>Ecdysozoa</taxon>
        <taxon>Arthropoda</taxon>
        <taxon>Hexapoda</taxon>
        <taxon>Insecta</taxon>
        <taxon>Pterygota</taxon>
        <taxon>Neoptera</taxon>
        <taxon>Endopterygota</taxon>
        <taxon>Hymenoptera</taxon>
        <taxon>Apocrita</taxon>
        <taxon>Proctotrupomorpha</taxon>
        <taxon>Chalcidoidea</taxon>
        <taxon>Trichogrammatidae</taxon>
        <taxon>Trichogramma</taxon>
    </lineage>
</organism>
<feature type="compositionally biased region" description="Basic and acidic residues" evidence="1">
    <location>
        <begin position="134"/>
        <end position="150"/>
    </location>
</feature>
<feature type="compositionally biased region" description="Low complexity" evidence="1">
    <location>
        <begin position="179"/>
        <end position="190"/>
    </location>
</feature>
<sequence>MQCYTCFKFGHTTKICRGKEICFNCGDMRHEGKCPNATPTCANFKADSNIKEEDCCHVSISANCPKFQEQKKINVLMAYDNLTFSDAKALVNKKNNNNCLNSTINKTYEGFPTLERSKYIPAKKNSTQFSTESGKNKTPDLKSTPVDKENNSTATAVTLNIQKKDNKNYNNKKKDDISESSIGSSNSKDNQLFKQGTPSQYEFPPHSSQDGYKLNLINTTEKLMRRTSTSNTLQFMDYEGNEEN</sequence>
<name>A0ABD2XQH1_9HYME</name>
<accession>A0ABD2XQH1</accession>
<keyword evidence="3" id="KW-1185">Reference proteome</keyword>
<feature type="region of interest" description="Disordered" evidence="1">
    <location>
        <begin position="122"/>
        <end position="212"/>
    </location>
</feature>
<evidence type="ECO:0000313" key="2">
    <source>
        <dbReference type="EMBL" id="KAL3407364.1"/>
    </source>
</evidence>
<evidence type="ECO:0000313" key="3">
    <source>
        <dbReference type="Proteomes" id="UP001627154"/>
    </source>
</evidence>
<comment type="caution">
    <text evidence="2">The sequence shown here is derived from an EMBL/GenBank/DDBJ whole genome shotgun (WGS) entry which is preliminary data.</text>
</comment>
<evidence type="ECO:0000256" key="1">
    <source>
        <dbReference type="SAM" id="MobiDB-lite"/>
    </source>
</evidence>
<feature type="compositionally biased region" description="Polar residues" evidence="1">
    <location>
        <begin position="151"/>
        <end position="161"/>
    </location>
</feature>
<reference evidence="2 3" key="1">
    <citation type="journal article" date="2024" name="bioRxiv">
        <title>A reference genome for Trichogramma kaykai: A tiny desert-dwelling parasitoid wasp with competing sex-ratio distorters.</title>
        <authorList>
            <person name="Culotta J."/>
            <person name="Lindsey A.R."/>
        </authorList>
    </citation>
    <scope>NUCLEOTIDE SEQUENCE [LARGE SCALE GENOMIC DNA]</scope>
    <source>
        <strain evidence="2 3">KSX58</strain>
    </source>
</reference>
<feature type="compositionally biased region" description="Polar residues" evidence="1">
    <location>
        <begin position="124"/>
        <end position="133"/>
    </location>
</feature>
<dbReference type="Proteomes" id="UP001627154">
    <property type="component" value="Unassembled WGS sequence"/>
</dbReference>